<keyword evidence="1" id="KW-0175">Coiled coil</keyword>
<dbReference type="InterPro" id="IPR013945">
    <property type="entry name" value="Pkr1"/>
</dbReference>
<proteinExistence type="predicted"/>
<protein>
    <submittedName>
        <fullName evidence="4">419_t:CDS:1</fullName>
    </submittedName>
</protein>
<comment type="caution">
    <text evidence="4">The sequence shown here is derived from an EMBL/GenBank/DDBJ whole genome shotgun (WGS) entry which is preliminary data.</text>
</comment>
<dbReference type="PANTHER" id="PTHR28251:SF1">
    <property type="entry name" value="V-TYPE ATPASE ASSEMBLY FACTOR PKR1"/>
    <property type="match status" value="1"/>
</dbReference>
<evidence type="ECO:0000256" key="3">
    <source>
        <dbReference type="SAM" id="Phobius"/>
    </source>
</evidence>
<feature type="region of interest" description="Disordered" evidence="2">
    <location>
        <begin position="59"/>
        <end position="85"/>
    </location>
</feature>
<evidence type="ECO:0000256" key="1">
    <source>
        <dbReference type="SAM" id="Coils"/>
    </source>
</evidence>
<dbReference type="Pfam" id="PF08636">
    <property type="entry name" value="Pkr1"/>
    <property type="match status" value="1"/>
</dbReference>
<dbReference type="Proteomes" id="UP000789831">
    <property type="component" value="Unassembled WGS sequence"/>
</dbReference>
<keyword evidence="3" id="KW-0812">Transmembrane</keyword>
<dbReference type="OrthoDB" id="9626941at2759"/>
<keyword evidence="3" id="KW-1133">Transmembrane helix</keyword>
<dbReference type="PANTHER" id="PTHR28251">
    <property type="entry name" value="V-TYPE ATPASE ASSEMBLY FACTOR PKR1"/>
    <property type="match status" value="1"/>
</dbReference>
<sequence>MTEVMTKEQQLVHDNEQQHILVDTIAAHSPSSNNDNNVSLEETLKTTPLKNMVVLSKEFPKEGDDTNHGKGEEPKTNGYDVKRENGRDINIGSGIEINNDLKLDTTAAAINPSIETVVTVLKEEIVVDKDNGREHHTSTEIVSLKEKVEVQEDAIVESTNMKKLAEIDEEVDGKLTSNITVISTPETETIVEKVEKTTVNKNVTNTLAYEKKVVEGTPGHETIVESKSTNEKIIDTDKYHSVVEKVTIKDSIEDDVEVETVKVEKTKIDHNPVTDETTVEKECNEQSMVKTFDHVVTLNQKEVINEVITKKEVIDVDQDENTESKLCDFEMIAESMKKEDEQVVPETPSHVQHSSHIMSPERLPQASPLVPRNLNIVFPLNDENDDDDDYILDQSDEENNPEISQEFEKIRKEINKQTESLRKEVNRIRHRVNETNVNSRDQEGESSTPVFRVQTLLDSISHSPSSIMTDVVESMFNPGFNSNVILFLNIIFLLLFASLMFLIIVTDYNMHVIAFLGLSFCLFIAINWFVASVAQAQLEEAKIVVAPAGSTEKQE</sequence>
<feature type="transmembrane region" description="Helical" evidence="3">
    <location>
        <begin position="512"/>
        <end position="530"/>
    </location>
</feature>
<feature type="transmembrane region" description="Helical" evidence="3">
    <location>
        <begin position="484"/>
        <end position="505"/>
    </location>
</feature>
<dbReference type="EMBL" id="CAJVPL010000422">
    <property type="protein sequence ID" value="CAG8495129.1"/>
    <property type="molecule type" value="Genomic_DNA"/>
</dbReference>
<dbReference type="GO" id="GO:0005789">
    <property type="term" value="C:endoplasmic reticulum membrane"/>
    <property type="evidence" value="ECO:0007669"/>
    <property type="project" value="TreeGrafter"/>
</dbReference>
<evidence type="ECO:0000313" key="4">
    <source>
        <dbReference type="EMBL" id="CAG8495129.1"/>
    </source>
</evidence>
<feature type="coiled-coil region" evidence="1">
    <location>
        <begin position="404"/>
        <end position="431"/>
    </location>
</feature>
<name>A0A9N8WUW5_9GLOM</name>
<dbReference type="GO" id="GO:0070072">
    <property type="term" value="P:vacuolar proton-transporting V-type ATPase complex assembly"/>
    <property type="evidence" value="ECO:0007669"/>
    <property type="project" value="InterPro"/>
</dbReference>
<evidence type="ECO:0000313" key="5">
    <source>
        <dbReference type="Proteomes" id="UP000789831"/>
    </source>
</evidence>
<organism evidence="4 5">
    <name type="scientific">Ambispora gerdemannii</name>
    <dbReference type="NCBI Taxonomy" id="144530"/>
    <lineage>
        <taxon>Eukaryota</taxon>
        <taxon>Fungi</taxon>
        <taxon>Fungi incertae sedis</taxon>
        <taxon>Mucoromycota</taxon>
        <taxon>Glomeromycotina</taxon>
        <taxon>Glomeromycetes</taxon>
        <taxon>Archaeosporales</taxon>
        <taxon>Ambisporaceae</taxon>
        <taxon>Ambispora</taxon>
    </lineage>
</organism>
<keyword evidence="5" id="KW-1185">Reference proteome</keyword>
<dbReference type="AlphaFoldDB" id="A0A9N8WUW5"/>
<evidence type="ECO:0000256" key="2">
    <source>
        <dbReference type="SAM" id="MobiDB-lite"/>
    </source>
</evidence>
<accession>A0A9N8WUW5</accession>
<reference evidence="4" key="1">
    <citation type="submission" date="2021-06" db="EMBL/GenBank/DDBJ databases">
        <authorList>
            <person name="Kallberg Y."/>
            <person name="Tangrot J."/>
            <person name="Rosling A."/>
        </authorList>
    </citation>
    <scope>NUCLEOTIDE SEQUENCE</scope>
    <source>
        <strain evidence="4">MT106</strain>
    </source>
</reference>
<keyword evidence="3" id="KW-0472">Membrane</keyword>
<gene>
    <name evidence="4" type="ORF">AGERDE_LOCUS3957</name>
</gene>